<accession>A0A7R9GFC4</accession>
<dbReference type="InterPro" id="IPR006994">
    <property type="entry name" value="TCF25/Rqc1"/>
</dbReference>
<feature type="compositionally biased region" description="Polar residues" evidence="1">
    <location>
        <begin position="59"/>
        <end position="69"/>
    </location>
</feature>
<feature type="region of interest" description="Disordered" evidence="1">
    <location>
        <begin position="1"/>
        <end position="84"/>
    </location>
</feature>
<sequence>MSSRYLRRLEKASETATYESDEESDVEESTSKRLNAFAALTRDDGSSGPSDQEVDEPRSNQQFQSSQPLKTKKKKNNRRKDKGHLVVKTEDEIEESLREVDEFLKKRNESFVESASAAVVSREDSVLKVNFRFVNAENEKTRKWGVKSNRVDLRRGKQKTPRLNADVISPKMDWPPWEKIGESLDFDPVEDLLGVDPFHVDCLIQMSKIFRDQENKEEAADFVERAVFASQLAFHPLFSLTAGERRLPFKYRENRSFYIALTLHMRNCEESGCYQTAFEISKVVFNLEPENDPMAILLLMDTYALYCDAHEWILKAFEFFKESKRTDMLPNWNFSLALSMFHMASAGECLGFSIEDADAKLRDALKRFPGFLLPMLEKCHVVSENQPGFEYFTANIVPEPKPLALLLEIYINASFHVWKSREVMAWVERVVSEVCVERFSGDKTLQDEELAQSYGMWMKLQQIPLNIMRLVTVLDLLSSVRNIASALRRASPLETVITDPFPPLDNVVSYRAPPELETDPALPSWRNELMNVASVNRLLLNSLNPNFPVAFPEGVPLGAVFGAAADEFPEARGRNAGADVMRAFRRSLDDIFQGFLEGVRMAPVGAGLDGNGDGQDNDGQVDWDEPEEDRAPRN</sequence>
<organism evidence="2">
    <name type="scientific">Notodromas monacha</name>
    <dbReference type="NCBI Taxonomy" id="399045"/>
    <lineage>
        <taxon>Eukaryota</taxon>
        <taxon>Metazoa</taxon>
        <taxon>Ecdysozoa</taxon>
        <taxon>Arthropoda</taxon>
        <taxon>Crustacea</taxon>
        <taxon>Oligostraca</taxon>
        <taxon>Ostracoda</taxon>
        <taxon>Podocopa</taxon>
        <taxon>Podocopida</taxon>
        <taxon>Cypridocopina</taxon>
        <taxon>Cypridoidea</taxon>
        <taxon>Cyprididae</taxon>
        <taxon>Notodromas</taxon>
    </lineage>
</organism>
<dbReference type="Pfam" id="PF04910">
    <property type="entry name" value="Tcf25"/>
    <property type="match status" value="1"/>
</dbReference>
<evidence type="ECO:0000313" key="3">
    <source>
        <dbReference type="Proteomes" id="UP000678499"/>
    </source>
</evidence>
<dbReference type="PANTHER" id="PTHR22684">
    <property type="entry name" value="NULP1-RELATED"/>
    <property type="match status" value="1"/>
</dbReference>
<dbReference type="AlphaFoldDB" id="A0A7R9GFC4"/>
<gene>
    <name evidence="2" type="ORF">NMOB1V02_LOCUS6233</name>
</gene>
<dbReference type="Proteomes" id="UP000678499">
    <property type="component" value="Unassembled WGS sequence"/>
</dbReference>
<feature type="compositionally biased region" description="Basic residues" evidence="1">
    <location>
        <begin position="70"/>
        <end position="82"/>
    </location>
</feature>
<dbReference type="GO" id="GO:1990112">
    <property type="term" value="C:RQC complex"/>
    <property type="evidence" value="ECO:0007669"/>
    <property type="project" value="TreeGrafter"/>
</dbReference>
<dbReference type="PANTHER" id="PTHR22684:SF0">
    <property type="entry name" value="RIBOSOME QUALITY CONTROL COMPLEX SUBUNIT TCF25"/>
    <property type="match status" value="1"/>
</dbReference>
<feature type="compositionally biased region" description="Acidic residues" evidence="1">
    <location>
        <begin position="19"/>
        <end position="28"/>
    </location>
</feature>
<keyword evidence="3" id="KW-1185">Reference proteome</keyword>
<dbReference type="OrthoDB" id="205993at2759"/>
<feature type="region of interest" description="Disordered" evidence="1">
    <location>
        <begin position="606"/>
        <end position="634"/>
    </location>
</feature>
<evidence type="ECO:0008006" key="4">
    <source>
        <dbReference type="Google" id="ProtNLM"/>
    </source>
</evidence>
<feature type="compositionally biased region" description="Acidic residues" evidence="1">
    <location>
        <begin position="615"/>
        <end position="628"/>
    </location>
</feature>
<protein>
    <recommendedName>
        <fullName evidence="4">Transcription factor 25</fullName>
    </recommendedName>
</protein>
<evidence type="ECO:0000256" key="1">
    <source>
        <dbReference type="SAM" id="MobiDB-lite"/>
    </source>
</evidence>
<dbReference type="EMBL" id="OA883295">
    <property type="protein sequence ID" value="CAD7278533.1"/>
    <property type="molecule type" value="Genomic_DNA"/>
</dbReference>
<evidence type="ECO:0000313" key="2">
    <source>
        <dbReference type="EMBL" id="CAD7278533.1"/>
    </source>
</evidence>
<name>A0A7R9GFC4_9CRUS</name>
<proteinExistence type="predicted"/>
<reference evidence="2" key="1">
    <citation type="submission" date="2020-11" db="EMBL/GenBank/DDBJ databases">
        <authorList>
            <person name="Tran Van P."/>
        </authorList>
    </citation>
    <scope>NUCLEOTIDE SEQUENCE</scope>
</reference>
<dbReference type="EMBL" id="CAJPEX010001258">
    <property type="protein sequence ID" value="CAG0918685.1"/>
    <property type="molecule type" value="Genomic_DNA"/>
</dbReference>